<evidence type="ECO:0000256" key="9">
    <source>
        <dbReference type="ARBA" id="ARBA00023242"/>
    </source>
</evidence>
<dbReference type="GO" id="GO:0006368">
    <property type="term" value="P:transcription elongation by RNA polymerase II"/>
    <property type="evidence" value="ECO:0007669"/>
    <property type="project" value="TreeGrafter"/>
</dbReference>
<reference evidence="12 13" key="1">
    <citation type="journal article" date="2012" name="PLoS Pathog.">
        <title>Diverse lifestyles and strategies of plant pathogenesis encoded in the genomes of eighteen Dothideomycetes fungi.</title>
        <authorList>
            <person name="Ohm R.A."/>
            <person name="Feau N."/>
            <person name="Henrissat B."/>
            <person name="Schoch C.L."/>
            <person name="Horwitz B.A."/>
            <person name="Barry K.W."/>
            <person name="Condon B.J."/>
            <person name="Copeland A.C."/>
            <person name="Dhillon B."/>
            <person name="Glaser F."/>
            <person name="Hesse C.N."/>
            <person name="Kosti I."/>
            <person name="LaButti K."/>
            <person name="Lindquist E.A."/>
            <person name="Lucas S."/>
            <person name="Salamov A.A."/>
            <person name="Bradshaw R.E."/>
            <person name="Ciuffetti L."/>
            <person name="Hamelin R.C."/>
            <person name="Kema G.H.J."/>
            <person name="Lawrence C."/>
            <person name="Scott J.A."/>
            <person name="Spatafora J.W."/>
            <person name="Turgeon B.G."/>
            <person name="de Wit P.J.G.M."/>
            <person name="Zhong S."/>
            <person name="Goodwin S.B."/>
            <person name="Grigoriev I.V."/>
        </authorList>
    </citation>
    <scope>NUCLEOTIDE SEQUENCE [LARGE SCALE GENOMIC DNA]</scope>
    <source>
        <strain evidence="12 13">SO2202</strain>
    </source>
</reference>
<dbReference type="GO" id="GO:0008023">
    <property type="term" value="C:transcription elongation factor complex"/>
    <property type="evidence" value="ECO:0007669"/>
    <property type="project" value="TreeGrafter"/>
</dbReference>
<evidence type="ECO:0000256" key="11">
    <source>
        <dbReference type="SAM" id="MobiDB-lite"/>
    </source>
</evidence>
<keyword evidence="8 10" id="KW-0804">Transcription</keyword>
<dbReference type="Pfam" id="PF05129">
    <property type="entry name" value="Zn_ribbon_Elf1"/>
    <property type="match status" value="1"/>
</dbReference>
<dbReference type="FunFam" id="2.20.25.190:FF:000001">
    <property type="entry name" value="Transcription elongation factor 1 homolog"/>
    <property type="match status" value="1"/>
</dbReference>
<keyword evidence="5 10" id="KW-0863">Zinc-finger</keyword>
<evidence type="ECO:0000313" key="13">
    <source>
        <dbReference type="Proteomes" id="UP000016931"/>
    </source>
</evidence>
<dbReference type="SUPFAM" id="SSF57783">
    <property type="entry name" value="Zinc beta-ribbon"/>
    <property type="match status" value="1"/>
</dbReference>
<dbReference type="Proteomes" id="UP000016931">
    <property type="component" value="Unassembled WGS sequence"/>
</dbReference>
<evidence type="ECO:0000256" key="7">
    <source>
        <dbReference type="ARBA" id="ARBA00023015"/>
    </source>
</evidence>
<sequence length="133" mass="14281">MGKRKAAKREGPKKKREALATSFKCVFCNHETSVSVKIDKKMGVGNLSCKSCGQNFQTSTNYLSSAVDVYSDWIDACETVAKETAGPPAPASSFREPQTSAPRAGLAPGEKYTDEDAGFIDDEDADAEADYAD</sequence>
<dbReference type="Gene3D" id="2.20.25.190">
    <property type="match status" value="1"/>
</dbReference>
<name>N1QL01_SPHMS</name>
<accession>N1QL01</accession>
<dbReference type="GO" id="GO:0008270">
    <property type="term" value="F:zinc ion binding"/>
    <property type="evidence" value="ECO:0007669"/>
    <property type="project" value="UniProtKB-KW"/>
</dbReference>
<dbReference type="PANTHER" id="PTHR20934:SF0">
    <property type="entry name" value="TRANSCRIPTION ELONGATION FACTOR 1 HOMOLOG"/>
    <property type="match status" value="1"/>
</dbReference>
<dbReference type="OrthoDB" id="445983at2759"/>
<dbReference type="PANTHER" id="PTHR20934">
    <property type="entry name" value="TRANSCRIPTION ELONGATION FACTOR 1 HOMOLOG"/>
    <property type="match status" value="1"/>
</dbReference>
<dbReference type="HOGENOM" id="CLU_105983_0_2_1"/>
<dbReference type="InterPro" id="IPR038567">
    <property type="entry name" value="T_Elf1_sf"/>
</dbReference>
<keyword evidence="4 10" id="KW-0479">Metal-binding</keyword>
<dbReference type="EMBL" id="KB456265">
    <property type="protein sequence ID" value="EMF11836.1"/>
    <property type="molecule type" value="Genomic_DNA"/>
</dbReference>
<proteinExistence type="inferred from homology"/>
<comment type="function">
    <text evidence="1 10">Transcription elongation factor implicated in the maintenance of proper chromatin structure in actively transcribed regions.</text>
</comment>
<comment type="subcellular location">
    <subcellularLocation>
        <location evidence="2 10">Nucleus</location>
    </subcellularLocation>
</comment>
<keyword evidence="13" id="KW-1185">Reference proteome</keyword>
<protein>
    <recommendedName>
        <fullName evidence="10">Transcription elongation factor 1 homolog</fullName>
    </recommendedName>
</protein>
<dbReference type="eggNOG" id="KOG3214">
    <property type="taxonomic scope" value="Eukaryota"/>
</dbReference>
<dbReference type="AlphaFoldDB" id="N1QL01"/>
<evidence type="ECO:0000256" key="8">
    <source>
        <dbReference type="ARBA" id="ARBA00023163"/>
    </source>
</evidence>
<feature type="compositionally biased region" description="Acidic residues" evidence="11">
    <location>
        <begin position="113"/>
        <end position="133"/>
    </location>
</feature>
<evidence type="ECO:0000256" key="10">
    <source>
        <dbReference type="RuleBase" id="RU364033"/>
    </source>
</evidence>
<dbReference type="InterPro" id="IPR007808">
    <property type="entry name" value="Elf1"/>
</dbReference>
<evidence type="ECO:0000256" key="5">
    <source>
        <dbReference type="ARBA" id="ARBA00022771"/>
    </source>
</evidence>
<organism evidence="12 13">
    <name type="scientific">Sphaerulina musiva (strain SO2202)</name>
    <name type="common">Poplar stem canker fungus</name>
    <name type="synonym">Septoria musiva</name>
    <dbReference type="NCBI Taxonomy" id="692275"/>
    <lineage>
        <taxon>Eukaryota</taxon>
        <taxon>Fungi</taxon>
        <taxon>Dikarya</taxon>
        <taxon>Ascomycota</taxon>
        <taxon>Pezizomycotina</taxon>
        <taxon>Dothideomycetes</taxon>
        <taxon>Dothideomycetidae</taxon>
        <taxon>Mycosphaerellales</taxon>
        <taxon>Mycosphaerellaceae</taxon>
        <taxon>Sphaerulina</taxon>
    </lineage>
</organism>
<dbReference type="RefSeq" id="XP_016759957.1">
    <property type="nucleotide sequence ID" value="XM_016905715.1"/>
</dbReference>
<dbReference type="GO" id="GO:0000993">
    <property type="term" value="F:RNA polymerase II complex binding"/>
    <property type="evidence" value="ECO:0007669"/>
    <property type="project" value="TreeGrafter"/>
</dbReference>
<evidence type="ECO:0000256" key="6">
    <source>
        <dbReference type="ARBA" id="ARBA00022833"/>
    </source>
</evidence>
<evidence type="ECO:0000256" key="2">
    <source>
        <dbReference type="ARBA" id="ARBA00004123"/>
    </source>
</evidence>
<comment type="similarity">
    <text evidence="3 10">Belongs to the ELOF1 family.</text>
</comment>
<dbReference type="OMA" id="CLDANKK"/>
<dbReference type="GeneID" id="27902852"/>
<keyword evidence="7 10" id="KW-0805">Transcription regulation</keyword>
<keyword evidence="6 10" id="KW-0862">Zinc</keyword>
<keyword evidence="9 10" id="KW-0539">Nucleus</keyword>
<dbReference type="STRING" id="692275.N1QL01"/>
<gene>
    <name evidence="12" type="ORF">SEPMUDRAFT_149698</name>
</gene>
<evidence type="ECO:0000256" key="3">
    <source>
        <dbReference type="ARBA" id="ARBA00009730"/>
    </source>
</evidence>
<evidence type="ECO:0000256" key="1">
    <source>
        <dbReference type="ARBA" id="ARBA00003357"/>
    </source>
</evidence>
<evidence type="ECO:0000313" key="12">
    <source>
        <dbReference type="EMBL" id="EMF11836.1"/>
    </source>
</evidence>
<feature type="region of interest" description="Disordered" evidence="11">
    <location>
        <begin position="83"/>
        <end position="133"/>
    </location>
</feature>
<evidence type="ECO:0000256" key="4">
    <source>
        <dbReference type="ARBA" id="ARBA00022723"/>
    </source>
</evidence>